<gene>
    <name evidence="1" type="ORF">SNAT2548_LOCUS32736</name>
</gene>
<keyword evidence="2" id="KW-1185">Reference proteome</keyword>
<proteinExistence type="predicted"/>
<comment type="caution">
    <text evidence="1">The sequence shown here is derived from an EMBL/GenBank/DDBJ whole genome shotgun (WGS) entry which is preliminary data.</text>
</comment>
<evidence type="ECO:0000313" key="1">
    <source>
        <dbReference type="EMBL" id="CAE7573912.1"/>
    </source>
</evidence>
<dbReference type="AlphaFoldDB" id="A0A812UQQ8"/>
<reference evidence="1" key="1">
    <citation type="submission" date="2021-02" db="EMBL/GenBank/DDBJ databases">
        <authorList>
            <person name="Dougan E. K."/>
            <person name="Rhodes N."/>
            <person name="Thang M."/>
            <person name="Chan C."/>
        </authorList>
    </citation>
    <scope>NUCLEOTIDE SEQUENCE</scope>
</reference>
<organism evidence="1 2">
    <name type="scientific">Symbiodinium natans</name>
    <dbReference type="NCBI Taxonomy" id="878477"/>
    <lineage>
        <taxon>Eukaryota</taxon>
        <taxon>Sar</taxon>
        <taxon>Alveolata</taxon>
        <taxon>Dinophyceae</taxon>
        <taxon>Suessiales</taxon>
        <taxon>Symbiodiniaceae</taxon>
        <taxon>Symbiodinium</taxon>
    </lineage>
</organism>
<evidence type="ECO:0000313" key="2">
    <source>
        <dbReference type="Proteomes" id="UP000604046"/>
    </source>
</evidence>
<dbReference type="EMBL" id="CAJNDS010002723">
    <property type="protein sequence ID" value="CAE7573912.1"/>
    <property type="molecule type" value="Genomic_DNA"/>
</dbReference>
<sequence length="1148" mass="126183">MMIEGRFHWVHDPQFYANKSSEEVARLQAGMRSAEGMQSIREALAEAVGFGLVASDIELRFESPSGLLLTQVQGTADAICVFTFQCPPGASPEEVTGSMSKITAQSFLNILIPKVGQLGSQPFAFTATFFMGATPVNSTLAPTSTNAPTSSMPISSPMPISSSYVPATTTEPPLDFHPCKSLDDYQPDAKMSEYGWCEGSQPNMTEQQCLDGGCKAYGYPDHPYCSCSTEEACATLGFEWKYHTCKDEMRMYQSSSDYLGFFKQAMDNGTCDGIVTTWHVSLAESMEWPARKCCASWPQTFCEPDAKVPSPCKDASDFLPDKVTGQGISCMDYVKQWWSEYWLLKNASAAGSCDGMDLPWAESLKDWVVHPAKECCASFPATICDKDASFMTPCRSPEEFAPEKVLYEHCDTHHSGTVDNVSCQTSGCSWHEAHHWCECRDEATCGAAGGRWHTQTCKKETEQWDLRMHAALQEAIEDGGCADLDYDGDVEAHISWPAKKCCSSFPATVCQPTAKRMTPCKDEGDFMAGNVLSQWCDWGAQVPNASTCRSHKGCHGDANYCHCEEESSCLALGGRFMSRTCGEDLSEQEAAYHEALEAGSGRCSDVSYHGTTVEDLISWSSRKCCASYPANVCHKDLQAMTPCKDAADFLPSNILNEWCELHGHIPATCATTPGCHASEHHCHCGTAESCAAVGGSWTQRTCEVEVGEFWDSQTHLHVQMAASDGCEDVDLRGQSMKDMLRYPASKCCASYPASVCDPTAKKMTPCKDEADFMPAQPLHEWCDFHGSYPDEDTCRAHGCNAYSDGCSCDTSEKCLAVGAEWKVSTCETDIGHWSPEQHRALQEARQNGTCGVHTMFGDLTGMINYPAEKCCASFPATLCDPTARLMTPCKDDADYTPDKEMWAHCDFWRDGAVMPSEAVCNDQEGCYGGQGWCHCEGKTSCEAVGGFWNAHTCAMEVSQWRPEQHKVLQKADEQGTCLDLEVNGMRAQDMVNWPAQMCCMSFPASVCDKELKATTPCLHDQEFQNNKTQWAWCDGLYPTPPEADCHAQGCTGNEHYCHCETETACVALGGNWKEHQCWQDLQWMAAEVHKGIAKAIHQGTCEDVEAYHSKLEYAVDWLGSNCCLSGMSVCQALAAGVSPYESPYEMTR</sequence>
<accession>A0A812UQQ8</accession>
<dbReference type="Proteomes" id="UP000604046">
    <property type="component" value="Unassembled WGS sequence"/>
</dbReference>
<name>A0A812UQQ8_9DINO</name>
<protein>
    <submittedName>
        <fullName evidence="1">Uncharacterized protein</fullName>
    </submittedName>
</protein>
<dbReference type="OrthoDB" id="421662at2759"/>